<accession>A0A1P8UJG9</accession>
<feature type="signal peptide" evidence="1">
    <location>
        <begin position="1"/>
        <end position="23"/>
    </location>
</feature>
<organism evidence="3 4">
    <name type="scientific">Acidihalobacter ferrooxydans</name>
    <dbReference type="NCBI Taxonomy" id="1765967"/>
    <lineage>
        <taxon>Bacteria</taxon>
        <taxon>Pseudomonadati</taxon>
        <taxon>Pseudomonadota</taxon>
        <taxon>Gammaproteobacteria</taxon>
        <taxon>Chromatiales</taxon>
        <taxon>Ectothiorhodospiraceae</taxon>
        <taxon>Acidihalobacter</taxon>
    </lineage>
</organism>
<name>A0A1P8UJG9_9GAMM</name>
<dbReference type="Proteomes" id="UP000243807">
    <property type="component" value="Chromosome"/>
</dbReference>
<feature type="chain" id="PRO_5012185064" description="SnoaL-like domain-containing protein" evidence="1">
    <location>
        <begin position="24"/>
        <end position="157"/>
    </location>
</feature>
<gene>
    <name evidence="3" type="ORF">BW247_13320</name>
</gene>
<evidence type="ECO:0000256" key="1">
    <source>
        <dbReference type="SAM" id="SignalP"/>
    </source>
</evidence>
<dbReference type="OrthoDB" id="8902994at2"/>
<dbReference type="KEGG" id="afy:BW247_13320"/>
<dbReference type="EMBL" id="CP019434">
    <property type="protein sequence ID" value="APZ43950.1"/>
    <property type="molecule type" value="Genomic_DNA"/>
</dbReference>
<keyword evidence="1" id="KW-0732">Signal</keyword>
<dbReference type="Gene3D" id="3.10.450.50">
    <property type="match status" value="1"/>
</dbReference>
<reference evidence="3 4" key="1">
    <citation type="submission" date="2017-01" db="EMBL/GenBank/DDBJ databases">
        <title>Draft sequence of Acidihalobacter ferrooxidans strain DSM 14175 (strain V8).</title>
        <authorList>
            <person name="Khaleque H.N."/>
            <person name="Ramsay J.P."/>
            <person name="Murphy R.J.T."/>
            <person name="Kaksonen A.H."/>
            <person name="Boxall N.J."/>
            <person name="Watkin E.L.J."/>
        </authorList>
    </citation>
    <scope>NUCLEOTIDE SEQUENCE [LARGE SCALE GENOMIC DNA]</scope>
    <source>
        <strain evidence="3 4">V8</strain>
    </source>
</reference>
<evidence type="ECO:0000313" key="4">
    <source>
        <dbReference type="Proteomes" id="UP000243807"/>
    </source>
</evidence>
<dbReference type="InterPro" id="IPR037401">
    <property type="entry name" value="SnoaL-like"/>
</dbReference>
<evidence type="ECO:0000313" key="3">
    <source>
        <dbReference type="EMBL" id="APZ43950.1"/>
    </source>
</evidence>
<dbReference type="InterPro" id="IPR032710">
    <property type="entry name" value="NTF2-like_dom_sf"/>
</dbReference>
<dbReference type="RefSeq" id="WP_076837574.1">
    <property type="nucleotide sequence ID" value="NZ_CP019434.1"/>
</dbReference>
<dbReference type="AlphaFoldDB" id="A0A1P8UJG9"/>
<evidence type="ECO:0000259" key="2">
    <source>
        <dbReference type="Pfam" id="PF12680"/>
    </source>
</evidence>
<protein>
    <recommendedName>
        <fullName evidence="2">SnoaL-like domain-containing protein</fullName>
    </recommendedName>
</protein>
<sequence length="157" mass="17009">MRKTALMLATVIGAATLPALAMASPMQEARAHLHAIAKADVPAIMADYAPNAVFQWVGGPLDGNYEGTPAIQSVWRKFTHANGPIHVKIDDMEVAANPKGATVTADVIFKGAKPIPVRYVMTFRQGVLVNEIWQIDPKLMHEMKEMHEENGSGYSGS</sequence>
<dbReference type="SUPFAM" id="SSF54427">
    <property type="entry name" value="NTF2-like"/>
    <property type="match status" value="1"/>
</dbReference>
<dbReference type="Pfam" id="PF12680">
    <property type="entry name" value="SnoaL_2"/>
    <property type="match status" value="1"/>
</dbReference>
<keyword evidence="4" id="KW-1185">Reference proteome</keyword>
<dbReference type="STRING" id="1765967.BW247_13320"/>
<proteinExistence type="predicted"/>
<feature type="domain" description="SnoaL-like" evidence="2">
    <location>
        <begin position="29"/>
        <end position="124"/>
    </location>
</feature>